<keyword evidence="6" id="KW-1185">Reference proteome</keyword>
<keyword evidence="2" id="KW-1227">Viral tail protein</keyword>
<dbReference type="InterPro" id="IPR030392">
    <property type="entry name" value="S74_ICA"/>
</dbReference>
<feature type="coiled-coil region" evidence="3">
    <location>
        <begin position="634"/>
        <end position="661"/>
    </location>
</feature>
<organism evidence="5 6">
    <name type="scientific">Klebsiella phage 150049</name>
    <dbReference type="NCBI Taxonomy" id="2979597"/>
    <lineage>
        <taxon>Viruses</taxon>
        <taxon>Duplodnaviria</taxon>
        <taxon>Heunggongvirae</taxon>
        <taxon>Uroviricota</taxon>
        <taxon>Caudoviricetes</taxon>
        <taxon>Demerecviridae</taxon>
        <taxon>Markadamsvirinae</taxon>
        <taxon>Epseptimavirus</taxon>
        <taxon>Epseptimavirus 150049</taxon>
    </lineage>
</organism>
<dbReference type="Proteomes" id="UP001060863">
    <property type="component" value="Segment"/>
</dbReference>
<keyword evidence="3" id="KW-0175">Coiled coil</keyword>
<name>A0A977PM02_9CAUD</name>
<evidence type="ECO:0000256" key="2">
    <source>
        <dbReference type="ARBA" id="ARBA00022732"/>
    </source>
</evidence>
<evidence type="ECO:0000256" key="3">
    <source>
        <dbReference type="SAM" id="Coils"/>
    </source>
</evidence>
<feature type="domain" description="Peptidase S74" evidence="4">
    <location>
        <begin position="551"/>
        <end position="648"/>
    </location>
</feature>
<keyword evidence="2" id="KW-0946">Virion</keyword>
<evidence type="ECO:0000313" key="6">
    <source>
        <dbReference type="Proteomes" id="UP001060863"/>
    </source>
</evidence>
<evidence type="ECO:0000256" key="1">
    <source>
        <dbReference type="ARBA" id="ARBA00004328"/>
    </source>
</evidence>
<accession>A0A977PM02</accession>
<dbReference type="EMBL" id="OP045498">
    <property type="protein sequence ID" value="UXD79596.1"/>
    <property type="molecule type" value="Genomic_DNA"/>
</dbReference>
<proteinExistence type="predicted"/>
<protein>
    <recommendedName>
        <fullName evidence="4">Peptidase S74 domain-containing protein</fullName>
    </recommendedName>
</protein>
<reference evidence="5 6" key="1">
    <citation type="submission" date="2022-07" db="EMBL/GenBank/DDBJ databases">
        <title>The complete genomes of Klebsiella pneumoniae phages.</title>
        <authorList>
            <person name="Yin X."/>
            <person name="Feng Y."/>
            <person name="Zong Z."/>
        </authorList>
    </citation>
    <scope>NUCLEOTIDE SEQUENCE [LARGE SCALE GENOMIC DNA]</scope>
</reference>
<evidence type="ECO:0000313" key="5">
    <source>
        <dbReference type="EMBL" id="UXD79596.1"/>
    </source>
</evidence>
<comment type="subcellular location">
    <subcellularLocation>
        <location evidence="1">Virion</location>
    </subcellularLocation>
</comment>
<sequence>MSRNLMPKSGAMAPYVVVNRDAAVAGVFSVDGEAGAVVLTSKYLQISKYTTDKAATDAAINNINESIGNINTALGGVNTTLDTKAAKGANNDITELNALTKAIKISQGGTGAVTLENARANLQVERLRQQDNGTFITSPDGKYSLFIYNSGDFGLINSASTAVSAMKVAFGGTGGTTPKTARKGLNVPVGALAEIVPDGDNVLNYVAVAGQSGYYSSGDAIVNGPPKQEGWWTYNFHCHGVDINGVAQYGILRAVGLSGSSWVNVLDGTDNWRGWQEQFNVQTTVQISNGGTGATNISQARSNFGIGETDIPVFRGVNLIEKNGANSGILYLINKNAEGVQLSYSRIYNEIQGATAKATIQVTREGGDNNYYQFDEHGNALNYNSITVGRGIGNALGDNSLVIGDTDTGFKWGGDGIIQIHCNGSNIASYEAHNMHINGLLTIWPTENNANGVRVSGARTGGGNALIGGQIAGGGWDGWRDRASGLLVELPGDDAASNIFKAVRWGGDWAAGLDVIRYGAGGCEAHLNIRGATYTFNDAGYASAVQWVNTSDIRLKANLKEIESAKEKVKSIKGYTYFKRNNLDEDEHSIYSEEAGVIAQDVQAVLPEAVYKISNSEYLGVSYSGITALLVNAFNELNEVVEKQQQEIDELKKLVKQLLDK</sequence>
<gene>
    <name evidence="5" type="ORF">OJNDCHOG_01660</name>
</gene>
<dbReference type="Pfam" id="PF13884">
    <property type="entry name" value="Peptidase_S74"/>
    <property type="match status" value="1"/>
</dbReference>
<evidence type="ECO:0000259" key="4">
    <source>
        <dbReference type="PROSITE" id="PS51688"/>
    </source>
</evidence>
<dbReference type="GO" id="GO:0098015">
    <property type="term" value="C:virus tail"/>
    <property type="evidence" value="ECO:0007669"/>
    <property type="project" value="UniProtKB-KW"/>
</dbReference>
<dbReference type="PROSITE" id="PS51688">
    <property type="entry name" value="ICA"/>
    <property type="match status" value="1"/>
</dbReference>